<evidence type="ECO:0000313" key="7">
    <source>
        <dbReference type="Proteomes" id="UP000063699"/>
    </source>
</evidence>
<dbReference type="Proteomes" id="UP000063699">
    <property type="component" value="Chromosome"/>
</dbReference>
<dbReference type="InterPro" id="IPR012318">
    <property type="entry name" value="HTH_CRP"/>
</dbReference>
<dbReference type="InterPro" id="IPR018490">
    <property type="entry name" value="cNMP-bd_dom_sf"/>
</dbReference>
<dbReference type="SUPFAM" id="SSF51206">
    <property type="entry name" value="cAMP-binding domain-like"/>
    <property type="match status" value="1"/>
</dbReference>
<sequence length="245" mass="26481">MPLHPRWRPRYKQSVTEAYPLHRSRGFRSLIPTGAWTEIVGQGVRTHHTTKDRLVHQGDTGGWVLLSLSGRLKVVYAEPDGAEIMLAVRGPGDVIGELTARDGLPRSATVQAIEPGITSKVSERRFADVVQRLGLSARLDGYISGKLRESAPYAWQLAHRTTASRLAALVTAIIDAAGPDHPSPTTIAMPQEELASSLGLVRSAITPVLKAWKSAGLIVVTRGRLEVVDVPALRRAGVSTSGQNR</sequence>
<dbReference type="STRING" id="860235.AOZ06_24570"/>
<evidence type="ECO:0000256" key="3">
    <source>
        <dbReference type="ARBA" id="ARBA00023163"/>
    </source>
</evidence>
<dbReference type="AlphaFoldDB" id="A0A0N7F3V1"/>
<dbReference type="GO" id="GO:0003677">
    <property type="term" value="F:DNA binding"/>
    <property type="evidence" value="ECO:0007669"/>
    <property type="project" value="UniProtKB-KW"/>
</dbReference>
<evidence type="ECO:0000259" key="4">
    <source>
        <dbReference type="PROSITE" id="PS50042"/>
    </source>
</evidence>
<dbReference type="PROSITE" id="PS50042">
    <property type="entry name" value="CNMP_BINDING_3"/>
    <property type="match status" value="1"/>
</dbReference>
<dbReference type="InterPro" id="IPR014710">
    <property type="entry name" value="RmlC-like_jellyroll"/>
</dbReference>
<dbReference type="SMART" id="SM00100">
    <property type="entry name" value="cNMP"/>
    <property type="match status" value="1"/>
</dbReference>
<dbReference type="PROSITE" id="PS51063">
    <property type="entry name" value="HTH_CRP_2"/>
    <property type="match status" value="1"/>
</dbReference>
<evidence type="ECO:0000256" key="2">
    <source>
        <dbReference type="ARBA" id="ARBA00023125"/>
    </source>
</evidence>
<evidence type="ECO:0000259" key="5">
    <source>
        <dbReference type="PROSITE" id="PS51063"/>
    </source>
</evidence>
<keyword evidence="2" id="KW-0238">DNA-binding</keyword>
<dbReference type="SUPFAM" id="SSF46785">
    <property type="entry name" value="Winged helix' DNA-binding domain"/>
    <property type="match status" value="1"/>
</dbReference>
<dbReference type="InterPro" id="IPR000595">
    <property type="entry name" value="cNMP-bd_dom"/>
</dbReference>
<dbReference type="SMART" id="SM00419">
    <property type="entry name" value="HTH_CRP"/>
    <property type="match status" value="1"/>
</dbReference>
<reference evidence="6 7" key="1">
    <citation type="submission" date="2015-07" db="EMBL/GenBank/DDBJ databases">
        <title>Genome sequencing of Kibdelosporangium phytohabitans.</title>
        <authorList>
            <person name="Qin S."/>
            <person name="Xing K."/>
        </authorList>
    </citation>
    <scope>NUCLEOTIDE SEQUENCE [LARGE SCALE GENOMIC DNA]</scope>
    <source>
        <strain evidence="6 7">KLBMP1111</strain>
    </source>
</reference>
<keyword evidence="1" id="KW-0805">Transcription regulation</keyword>
<feature type="domain" description="Cyclic nucleotide-binding" evidence="4">
    <location>
        <begin position="52"/>
        <end position="130"/>
    </location>
</feature>
<dbReference type="GO" id="GO:0006355">
    <property type="term" value="P:regulation of DNA-templated transcription"/>
    <property type="evidence" value="ECO:0007669"/>
    <property type="project" value="InterPro"/>
</dbReference>
<protein>
    <submittedName>
        <fullName evidence="6">Crp/Fnr family transcriptional regulator</fullName>
    </submittedName>
</protein>
<organism evidence="6 7">
    <name type="scientific">Kibdelosporangium phytohabitans</name>
    <dbReference type="NCBI Taxonomy" id="860235"/>
    <lineage>
        <taxon>Bacteria</taxon>
        <taxon>Bacillati</taxon>
        <taxon>Actinomycetota</taxon>
        <taxon>Actinomycetes</taxon>
        <taxon>Pseudonocardiales</taxon>
        <taxon>Pseudonocardiaceae</taxon>
        <taxon>Kibdelosporangium</taxon>
    </lineage>
</organism>
<gene>
    <name evidence="6" type="ORF">AOZ06_24570</name>
</gene>
<dbReference type="OrthoDB" id="41390at2"/>
<dbReference type="Pfam" id="PF00027">
    <property type="entry name" value="cNMP_binding"/>
    <property type="match status" value="1"/>
</dbReference>
<dbReference type="KEGG" id="kphy:AOZ06_24570"/>
<evidence type="ECO:0000313" key="6">
    <source>
        <dbReference type="EMBL" id="ALG09655.1"/>
    </source>
</evidence>
<feature type="domain" description="HTH crp-type" evidence="5">
    <location>
        <begin position="160"/>
        <end position="231"/>
    </location>
</feature>
<keyword evidence="3" id="KW-0804">Transcription</keyword>
<dbReference type="Pfam" id="PF13545">
    <property type="entry name" value="HTH_Crp_2"/>
    <property type="match status" value="1"/>
</dbReference>
<name>A0A0N7F3V1_9PSEU</name>
<dbReference type="CDD" id="cd00038">
    <property type="entry name" value="CAP_ED"/>
    <property type="match status" value="1"/>
</dbReference>
<dbReference type="InterPro" id="IPR036390">
    <property type="entry name" value="WH_DNA-bd_sf"/>
</dbReference>
<dbReference type="Gene3D" id="2.60.120.10">
    <property type="entry name" value="Jelly Rolls"/>
    <property type="match status" value="1"/>
</dbReference>
<proteinExistence type="predicted"/>
<dbReference type="EMBL" id="CP012752">
    <property type="protein sequence ID" value="ALG09655.1"/>
    <property type="molecule type" value="Genomic_DNA"/>
</dbReference>
<keyword evidence="7" id="KW-1185">Reference proteome</keyword>
<accession>A0A0N7F3V1</accession>
<evidence type="ECO:0000256" key="1">
    <source>
        <dbReference type="ARBA" id="ARBA00023015"/>
    </source>
</evidence>